<evidence type="ECO:0000313" key="2">
    <source>
        <dbReference type="EMBL" id="RIB11802.1"/>
    </source>
</evidence>
<dbReference type="InterPro" id="IPR004919">
    <property type="entry name" value="GmrSD_N"/>
</dbReference>
<proteinExistence type="predicted"/>
<accession>A0A397UNI8</accession>
<comment type="caution">
    <text evidence="2">The sequence shown here is derived from an EMBL/GenBank/DDBJ whole genome shotgun (WGS) entry which is preliminary data.</text>
</comment>
<protein>
    <recommendedName>
        <fullName evidence="1">GmrSD restriction endonucleases N-terminal domain-containing protein</fullName>
    </recommendedName>
</protein>
<dbReference type="EMBL" id="QKWP01001094">
    <property type="protein sequence ID" value="RIB11802.1"/>
    <property type="molecule type" value="Genomic_DNA"/>
</dbReference>
<dbReference type="PANTHER" id="PTHR39639">
    <property type="entry name" value="CHROMOSOME 16, WHOLE GENOME SHOTGUN SEQUENCE"/>
    <property type="match status" value="1"/>
</dbReference>
<dbReference type="AlphaFoldDB" id="A0A397UNI8"/>
<reference evidence="2 3" key="1">
    <citation type="submission" date="2018-06" db="EMBL/GenBank/DDBJ databases">
        <title>Comparative genomics reveals the genomic features of Rhizophagus irregularis, R. cerebriforme, R. diaphanum and Gigaspora rosea, and their symbiotic lifestyle signature.</title>
        <authorList>
            <person name="Morin E."/>
            <person name="San Clemente H."/>
            <person name="Chen E.C.H."/>
            <person name="De La Providencia I."/>
            <person name="Hainaut M."/>
            <person name="Kuo A."/>
            <person name="Kohler A."/>
            <person name="Murat C."/>
            <person name="Tang N."/>
            <person name="Roy S."/>
            <person name="Loubradou J."/>
            <person name="Henrissat B."/>
            <person name="Grigoriev I.V."/>
            <person name="Corradi N."/>
            <person name="Roux C."/>
            <person name="Martin F.M."/>
        </authorList>
    </citation>
    <scope>NUCLEOTIDE SEQUENCE [LARGE SCALE GENOMIC DNA]</scope>
    <source>
        <strain evidence="2 3">DAOM 194757</strain>
    </source>
</reference>
<organism evidence="2 3">
    <name type="scientific">Gigaspora rosea</name>
    <dbReference type="NCBI Taxonomy" id="44941"/>
    <lineage>
        <taxon>Eukaryota</taxon>
        <taxon>Fungi</taxon>
        <taxon>Fungi incertae sedis</taxon>
        <taxon>Mucoromycota</taxon>
        <taxon>Glomeromycotina</taxon>
        <taxon>Glomeromycetes</taxon>
        <taxon>Diversisporales</taxon>
        <taxon>Gigasporaceae</taxon>
        <taxon>Gigaspora</taxon>
    </lineage>
</organism>
<dbReference type="PANTHER" id="PTHR39639:SF1">
    <property type="entry name" value="DUF262 DOMAIN-CONTAINING PROTEIN"/>
    <property type="match status" value="1"/>
</dbReference>
<sequence>METELAKPRNVMHTLYKLNDWIKKGLVDINPDFQRGVVWRDVKQSHLIDSIFNNLYIPPLIFSCKKSEENNKWKRVCIDGKQRLISISRFMNNEIPYIVPSEGTTTKRYFSNEGLDGINRNVLSEEERDHFECYEFVCVEYYDLSLMQEHEIFSRVQLGVPLTTAEKLAVINTPITNFAQSLYRSYPSISKIIDKKRGRPLQVISQALLMIEDPKKCKATVKCIETYLKNDREVPFGFSQTVKQVFETLTTLIDTDVQLFHENHKFAPIEFVFFCWIIAKFPGIEIDTYQDYLKNMKDYVRRYHVDVRFNQKVYTTLKRFVDELEQDEELVDELWDDFYENDEYDELWDDIYGYDEKVEDNKGVCESLPSKKIKIEKD</sequence>
<dbReference type="Proteomes" id="UP000266673">
    <property type="component" value="Unassembled WGS sequence"/>
</dbReference>
<dbReference type="Pfam" id="PF03235">
    <property type="entry name" value="GmrSD_N"/>
    <property type="match status" value="1"/>
</dbReference>
<name>A0A397UNI8_9GLOM</name>
<feature type="domain" description="GmrSD restriction endonucleases N-terminal" evidence="1">
    <location>
        <begin position="21"/>
        <end position="167"/>
    </location>
</feature>
<evidence type="ECO:0000259" key="1">
    <source>
        <dbReference type="Pfam" id="PF03235"/>
    </source>
</evidence>
<evidence type="ECO:0000313" key="3">
    <source>
        <dbReference type="Proteomes" id="UP000266673"/>
    </source>
</evidence>
<gene>
    <name evidence="2" type="ORF">C2G38_2249921</name>
</gene>
<keyword evidence="3" id="KW-1185">Reference proteome</keyword>
<dbReference type="OrthoDB" id="5419821at2759"/>
<dbReference type="STRING" id="44941.A0A397UNI8"/>